<evidence type="ECO:0000256" key="1">
    <source>
        <dbReference type="ARBA" id="ARBA00004141"/>
    </source>
</evidence>
<dbReference type="InterPro" id="IPR025993">
    <property type="entry name" value="Ceramide_glucosylTrfase"/>
</dbReference>
<accession>A0A1H7E6P1</accession>
<dbReference type="AlphaFoldDB" id="A0A1H7E6P1"/>
<dbReference type="PANTHER" id="PTHR12726:SF0">
    <property type="entry name" value="CERAMIDE GLUCOSYLTRANSFERASE"/>
    <property type="match status" value="1"/>
</dbReference>
<comment type="pathway">
    <text evidence="2">Lipid metabolism; sphingolipid metabolism.</text>
</comment>
<organism evidence="10 11">
    <name type="scientific">Paraburkholderia diazotrophica</name>
    <dbReference type="NCBI Taxonomy" id="667676"/>
    <lineage>
        <taxon>Bacteria</taxon>
        <taxon>Pseudomonadati</taxon>
        <taxon>Pseudomonadota</taxon>
        <taxon>Betaproteobacteria</taxon>
        <taxon>Burkholderiales</taxon>
        <taxon>Burkholderiaceae</taxon>
        <taxon>Paraburkholderia</taxon>
    </lineage>
</organism>
<dbReference type="GO" id="GO:0016020">
    <property type="term" value="C:membrane"/>
    <property type="evidence" value="ECO:0007669"/>
    <property type="project" value="UniProtKB-SubCell"/>
</dbReference>
<evidence type="ECO:0000256" key="3">
    <source>
        <dbReference type="ARBA" id="ARBA00004991"/>
    </source>
</evidence>
<name>A0A1H7E6P1_9BURK</name>
<keyword evidence="11" id="KW-1185">Reference proteome</keyword>
<dbReference type="GO" id="GO:0006679">
    <property type="term" value="P:glucosylceramide biosynthetic process"/>
    <property type="evidence" value="ECO:0007669"/>
    <property type="project" value="TreeGrafter"/>
</dbReference>
<comment type="pathway">
    <text evidence="3">Sphingolipid metabolism.</text>
</comment>
<evidence type="ECO:0000256" key="9">
    <source>
        <dbReference type="SAM" id="Phobius"/>
    </source>
</evidence>
<proteinExistence type="predicted"/>
<dbReference type="NCBIfam" id="TIGR03472">
    <property type="entry name" value="HpnI"/>
    <property type="match status" value="1"/>
</dbReference>
<protein>
    <submittedName>
        <fullName evidence="10">Ceramide glucosyltransferase</fullName>
    </submittedName>
</protein>
<evidence type="ECO:0000256" key="5">
    <source>
        <dbReference type="ARBA" id="ARBA00022679"/>
    </source>
</evidence>
<evidence type="ECO:0000256" key="6">
    <source>
        <dbReference type="ARBA" id="ARBA00022692"/>
    </source>
</evidence>
<comment type="subcellular location">
    <subcellularLocation>
        <location evidence="1">Membrane</location>
        <topology evidence="1">Multi-pass membrane protein</topology>
    </subcellularLocation>
</comment>
<keyword evidence="4" id="KW-0328">Glycosyltransferase</keyword>
<dbReference type="PANTHER" id="PTHR12726">
    <property type="entry name" value="CERAMIDE GLUCOSYLTRANSFERASE"/>
    <property type="match status" value="1"/>
</dbReference>
<dbReference type="Proteomes" id="UP000198866">
    <property type="component" value="Unassembled WGS sequence"/>
</dbReference>
<dbReference type="STRING" id="667676.SAMN05192539_103943"/>
<dbReference type="InterPro" id="IPR017835">
    <property type="entry name" value="Hopen-assoc_HpnI"/>
</dbReference>
<keyword evidence="8 9" id="KW-0472">Membrane</keyword>
<feature type="transmembrane region" description="Helical" evidence="9">
    <location>
        <begin position="326"/>
        <end position="345"/>
    </location>
</feature>
<dbReference type="EMBL" id="FNYE01000039">
    <property type="protein sequence ID" value="SEK07742.1"/>
    <property type="molecule type" value="Genomic_DNA"/>
</dbReference>
<dbReference type="RefSeq" id="WP_090872714.1">
    <property type="nucleotide sequence ID" value="NZ_FNYE01000039.1"/>
</dbReference>
<dbReference type="GO" id="GO:0008120">
    <property type="term" value="F:ceramide glucosyltransferase activity"/>
    <property type="evidence" value="ECO:0007669"/>
    <property type="project" value="TreeGrafter"/>
</dbReference>
<dbReference type="OrthoDB" id="9814255at2"/>
<gene>
    <name evidence="10" type="ORF">SAMN05192539_103943</name>
</gene>
<evidence type="ECO:0000256" key="2">
    <source>
        <dbReference type="ARBA" id="ARBA00004760"/>
    </source>
</evidence>
<reference evidence="11" key="1">
    <citation type="submission" date="2016-10" db="EMBL/GenBank/DDBJ databases">
        <authorList>
            <person name="Varghese N."/>
            <person name="Submissions S."/>
        </authorList>
    </citation>
    <scope>NUCLEOTIDE SEQUENCE [LARGE SCALE GENOMIC DNA]</scope>
    <source>
        <strain evidence="11">LMG 26031</strain>
    </source>
</reference>
<dbReference type="SUPFAM" id="SSF53448">
    <property type="entry name" value="Nucleotide-diphospho-sugar transferases"/>
    <property type="match status" value="1"/>
</dbReference>
<keyword evidence="7 9" id="KW-1133">Transmembrane helix</keyword>
<dbReference type="Gene3D" id="3.90.550.10">
    <property type="entry name" value="Spore Coat Polysaccharide Biosynthesis Protein SpsA, Chain A"/>
    <property type="match status" value="1"/>
</dbReference>
<evidence type="ECO:0000256" key="8">
    <source>
        <dbReference type="ARBA" id="ARBA00023136"/>
    </source>
</evidence>
<evidence type="ECO:0000256" key="7">
    <source>
        <dbReference type="ARBA" id="ARBA00022989"/>
    </source>
</evidence>
<keyword evidence="5 10" id="KW-0808">Transferase</keyword>
<feature type="transmembrane region" description="Helical" evidence="9">
    <location>
        <begin position="286"/>
        <end position="306"/>
    </location>
</feature>
<dbReference type="InterPro" id="IPR029044">
    <property type="entry name" value="Nucleotide-diphossugar_trans"/>
</dbReference>
<evidence type="ECO:0000313" key="11">
    <source>
        <dbReference type="Proteomes" id="UP000198866"/>
    </source>
</evidence>
<sequence>MQDALLHIYWLPTALALGAAVYAVIAVVASIVSMSRVAASERRVAPMPVSVLKPLCGAEPRLFENLSTFCEQTHPCFELICGVSRADDPAVAIVHRLQTVYSERQISLVIDPRIHGTNLKVSNLVNMAEWARHDVFVIADSDIAVEADYLERVCAPLDDPQVGIVTCLYRAKGIAGFWSRVGAQFINEWFVPSVRVAHMFGSTRFGFGATLALKRATLERIGGFERLRNTLADDYWLAGHVRELGLNTALSPVVVETDVTECTLPSLWDRETRWLRTIRSVNRAGFTFLFVTITLPWMLCSAWLAFALHGGAHSPGLAHGALAHPAVSIALIVATVTGISARVILHAMMSAERNMFWRDLALTPVRDALMFAQWLAGSFGSTVVWRGVRMPVEETDSAAAVFRREPVKALEVSDGR</sequence>
<evidence type="ECO:0000256" key="4">
    <source>
        <dbReference type="ARBA" id="ARBA00022676"/>
    </source>
</evidence>
<dbReference type="Pfam" id="PF13506">
    <property type="entry name" value="Glyco_transf_21"/>
    <property type="match status" value="1"/>
</dbReference>
<dbReference type="CDD" id="cd02520">
    <property type="entry name" value="Glucosylceramide_synthase"/>
    <property type="match status" value="1"/>
</dbReference>
<evidence type="ECO:0000313" key="10">
    <source>
        <dbReference type="EMBL" id="SEK07742.1"/>
    </source>
</evidence>
<feature type="transmembrane region" description="Helical" evidence="9">
    <location>
        <begin position="6"/>
        <end position="32"/>
    </location>
</feature>
<keyword evidence="6 9" id="KW-0812">Transmembrane</keyword>